<accession>A0A381SN64</accession>
<dbReference type="AlphaFoldDB" id="A0A381SN64"/>
<dbReference type="EMBL" id="UINC01003265">
    <property type="protein sequence ID" value="SVA04791.1"/>
    <property type="molecule type" value="Genomic_DNA"/>
</dbReference>
<name>A0A381SN64_9ZZZZ</name>
<protein>
    <submittedName>
        <fullName evidence="1">Uncharacterized protein</fullName>
    </submittedName>
</protein>
<proteinExistence type="predicted"/>
<gene>
    <name evidence="1" type="ORF">METZ01_LOCUS57645</name>
</gene>
<sequence length="30" mass="3553">MKLSQVKKLNLGNANHYYDYIVIDIKKELT</sequence>
<reference evidence="1" key="1">
    <citation type="submission" date="2018-05" db="EMBL/GenBank/DDBJ databases">
        <authorList>
            <person name="Lanie J.A."/>
            <person name="Ng W.-L."/>
            <person name="Kazmierczak K.M."/>
            <person name="Andrzejewski T.M."/>
            <person name="Davidsen T.M."/>
            <person name="Wayne K.J."/>
            <person name="Tettelin H."/>
            <person name="Glass J.I."/>
            <person name="Rusch D."/>
            <person name="Podicherti R."/>
            <person name="Tsui H.-C.T."/>
            <person name="Winkler M.E."/>
        </authorList>
    </citation>
    <scope>NUCLEOTIDE SEQUENCE</scope>
</reference>
<evidence type="ECO:0000313" key="1">
    <source>
        <dbReference type="EMBL" id="SVA04791.1"/>
    </source>
</evidence>
<organism evidence="1">
    <name type="scientific">marine metagenome</name>
    <dbReference type="NCBI Taxonomy" id="408172"/>
    <lineage>
        <taxon>unclassified sequences</taxon>
        <taxon>metagenomes</taxon>
        <taxon>ecological metagenomes</taxon>
    </lineage>
</organism>